<keyword evidence="4 8" id="KW-0479">Metal-binding</keyword>
<dbReference type="PROSITE" id="PS51747">
    <property type="entry name" value="CYT_DCMP_DEAMINASES_2"/>
    <property type="match status" value="1"/>
</dbReference>
<comment type="function">
    <text evidence="8">Catalyzes the deamination of adenosine to inosine at the wobble position 34 of tRNA(Arg2).</text>
</comment>
<keyword evidence="5 8" id="KW-0378">Hydrolase</keyword>
<evidence type="ECO:0000256" key="8">
    <source>
        <dbReference type="HAMAP-Rule" id="MF_00972"/>
    </source>
</evidence>
<comment type="cofactor">
    <cofactor evidence="8">
        <name>Zn(2+)</name>
        <dbReference type="ChEBI" id="CHEBI:29105"/>
    </cofactor>
    <text evidence="8">Binds 1 zinc ion per subunit.</text>
</comment>
<dbReference type="RefSeq" id="WP_209703305.1">
    <property type="nucleotide sequence ID" value="NZ_JAGGLM010000030.1"/>
</dbReference>
<evidence type="ECO:0000313" key="10">
    <source>
        <dbReference type="EMBL" id="MBP2034073.1"/>
    </source>
</evidence>
<evidence type="ECO:0000256" key="5">
    <source>
        <dbReference type="ARBA" id="ARBA00022801"/>
    </source>
</evidence>
<reference evidence="10 11" key="1">
    <citation type="submission" date="2021-03" db="EMBL/GenBank/DDBJ databases">
        <title>Genomic Encyclopedia of Type Strains, Phase IV (KMG-IV): sequencing the most valuable type-strain genomes for metagenomic binning, comparative biology and taxonomic classification.</title>
        <authorList>
            <person name="Goeker M."/>
        </authorList>
    </citation>
    <scope>NUCLEOTIDE SEQUENCE [LARGE SCALE GENOMIC DNA]</scope>
    <source>
        <strain evidence="10 11">DSM 28783</strain>
    </source>
</reference>
<organism evidence="10 11">
    <name type="scientific">Clostridium algifaecis</name>
    <dbReference type="NCBI Taxonomy" id="1472040"/>
    <lineage>
        <taxon>Bacteria</taxon>
        <taxon>Bacillati</taxon>
        <taxon>Bacillota</taxon>
        <taxon>Clostridia</taxon>
        <taxon>Eubacteriales</taxon>
        <taxon>Clostridiaceae</taxon>
        <taxon>Clostridium</taxon>
    </lineage>
</organism>
<dbReference type="CDD" id="cd01285">
    <property type="entry name" value="nucleoside_deaminase"/>
    <property type="match status" value="1"/>
</dbReference>
<proteinExistence type="inferred from homology"/>
<feature type="binding site" evidence="8">
    <location>
        <position position="49"/>
    </location>
    <ligand>
        <name>Zn(2+)</name>
        <dbReference type="ChEBI" id="CHEBI:29105"/>
        <note>catalytic</note>
    </ligand>
</feature>
<dbReference type="PANTHER" id="PTHR11079:SF202">
    <property type="entry name" value="TRNA-SPECIFIC ADENOSINE DEAMINASE"/>
    <property type="match status" value="1"/>
</dbReference>
<comment type="subunit">
    <text evidence="2 8">Homodimer.</text>
</comment>
<dbReference type="Gene3D" id="3.40.140.10">
    <property type="entry name" value="Cytidine Deaminase, domain 2"/>
    <property type="match status" value="1"/>
</dbReference>
<keyword evidence="3 8" id="KW-0819">tRNA processing</keyword>
<protein>
    <recommendedName>
        <fullName evidence="8">tRNA-specific adenosine deaminase</fullName>
        <ecNumber evidence="8">3.5.4.33</ecNumber>
    </recommendedName>
</protein>
<dbReference type="InterPro" id="IPR002125">
    <property type="entry name" value="CMP_dCMP_dom"/>
</dbReference>
<evidence type="ECO:0000256" key="1">
    <source>
        <dbReference type="ARBA" id="ARBA00010669"/>
    </source>
</evidence>
<dbReference type="InterPro" id="IPR028883">
    <property type="entry name" value="tRNA_aden_deaminase"/>
</dbReference>
<evidence type="ECO:0000256" key="3">
    <source>
        <dbReference type="ARBA" id="ARBA00022694"/>
    </source>
</evidence>
<gene>
    <name evidence="8" type="primary">tadA</name>
    <name evidence="10" type="ORF">J2Z42_002792</name>
</gene>
<dbReference type="InterPro" id="IPR016192">
    <property type="entry name" value="APOBEC/CMP_deaminase_Zn-bd"/>
</dbReference>
<dbReference type="Proteomes" id="UP001519307">
    <property type="component" value="Unassembled WGS sequence"/>
</dbReference>
<dbReference type="InterPro" id="IPR016193">
    <property type="entry name" value="Cytidine_deaminase-like"/>
</dbReference>
<accession>A0ABS4KVP7</accession>
<evidence type="ECO:0000259" key="9">
    <source>
        <dbReference type="PROSITE" id="PS51747"/>
    </source>
</evidence>
<dbReference type="Pfam" id="PF14437">
    <property type="entry name" value="MafB19-deam"/>
    <property type="match status" value="1"/>
</dbReference>
<name>A0ABS4KVP7_9CLOT</name>
<keyword evidence="6 8" id="KW-0862">Zinc</keyword>
<feature type="binding site" evidence="8">
    <location>
        <position position="79"/>
    </location>
    <ligand>
        <name>Zn(2+)</name>
        <dbReference type="ChEBI" id="CHEBI:29105"/>
        <note>catalytic</note>
    </ligand>
</feature>
<dbReference type="PANTHER" id="PTHR11079">
    <property type="entry name" value="CYTOSINE DEAMINASE FAMILY MEMBER"/>
    <property type="match status" value="1"/>
</dbReference>
<feature type="domain" description="CMP/dCMP-type deaminase" evidence="9">
    <location>
        <begin position="1"/>
        <end position="126"/>
    </location>
</feature>
<evidence type="ECO:0000256" key="6">
    <source>
        <dbReference type="ARBA" id="ARBA00022833"/>
    </source>
</evidence>
<dbReference type="EC" id="3.5.4.33" evidence="8"/>
<comment type="caution">
    <text evidence="10">The sequence shown here is derived from an EMBL/GenBank/DDBJ whole genome shotgun (WGS) entry which is preliminary data.</text>
</comment>
<evidence type="ECO:0000256" key="4">
    <source>
        <dbReference type="ARBA" id="ARBA00022723"/>
    </source>
</evidence>
<dbReference type="SUPFAM" id="SSF53927">
    <property type="entry name" value="Cytidine deaminase-like"/>
    <property type="match status" value="1"/>
</dbReference>
<dbReference type="EMBL" id="JAGGLM010000030">
    <property type="protein sequence ID" value="MBP2034073.1"/>
    <property type="molecule type" value="Genomic_DNA"/>
</dbReference>
<comment type="catalytic activity">
    <reaction evidence="7 8">
        <text>adenosine(34) in tRNA + H2O + H(+) = inosine(34) in tRNA + NH4(+)</text>
        <dbReference type="Rhea" id="RHEA:43168"/>
        <dbReference type="Rhea" id="RHEA-COMP:10373"/>
        <dbReference type="Rhea" id="RHEA-COMP:10374"/>
        <dbReference type="ChEBI" id="CHEBI:15377"/>
        <dbReference type="ChEBI" id="CHEBI:15378"/>
        <dbReference type="ChEBI" id="CHEBI:28938"/>
        <dbReference type="ChEBI" id="CHEBI:74411"/>
        <dbReference type="ChEBI" id="CHEBI:82852"/>
        <dbReference type="EC" id="3.5.4.33"/>
    </reaction>
</comment>
<feature type="active site" description="Proton donor" evidence="8">
    <location>
        <position position="51"/>
    </location>
</feature>
<keyword evidence="11" id="KW-1185">Reference proteome</keyword>
<dbReference type="InterPro" id="IPR058535">
    <property type="entry name" value="MafB19-deam"/>
</dbReference>
<dbReference type="HAMAP" id="MF_00972">
    <property type="entry name" value="tRNA_aden_deaminase"/>
    <property type="match status" value="1"/>
</dbReference>
<dbReference type="PROSITE" id="PS00903">
    <property type="entry name" value="CYT_DCMP_DEAMINASES_1"/>
    <property type="match status" value="1"/>
</dbReference>
<comment type="similarity">
    <text evidence="1">Belongs to the cytidine and deoxycytidylate deaminase family. ADAT2 subfamily.</text>
</comment>
<evidence type="ECO:0000256" key="7">
    <source>
        <dbReference type="ARBA" id="ARBA00048045"/>
    </source>
</evidence>
<evidence type="ECO:0000256" key="2">
    <source>
        <dbReference type="ARBA" id="ARBA00011738"/>
    </source>
</evidence>
<dbReference type="GO" id="GO:0052717">
    <property type="term" value="F:tRNA-specific adenosine-34 deaminase activity"/>
    <property type="evidence" value="ECO:0007669"/>
    <property type="project" value="UniProtKB-EC"/>
</dbReference>
<feature type="binding site" evidence="8">
    <location>
        <position position="82"/>
    </location>
    <ligand>
        <name>Zn(2+)</name>
        <dbReference type="ChEBI" id="CHEBI:29105"/>
        <note>catalytic</note>
    </ligand>
</feature>
<evidence type="ECO:0000313" key="11">
    <source>
        <dbReference type="Proteomes" id="UP001519307"/>
    </source>
</evidence>
<sequence length="144" mass="16223">MNFMQEAINEANFSLKLNEVPVGCVIVKGNEIIARAHNLKENNKDATCHAEILAIRYASKKIDNWRLTGCSMYVTLEPCPMCAGAIVQSRLSKLYIGTFNPSCGACGSIINLIENERLNNFVNVKWLYNDKCSSIIENFFKLKR</sequence>